<sequence>MQKQGKQDERLNLYGYLNDDPEFQLSDRYRPEEFLRVNFISFAEKLPHTHQNPPQILFMKEPPTAENAVRGLTFFGPQAPVAKNCLIIYPDTMRILVQDIWNLDDFWTLIMLWRMLGRFLRLFVLANGKFQTTEMFTLEQERSIIEAAPSLENFFREEPEHSINLKPGAQDDVHINSSLFVGVLLGSFNGDTFSATLARKVLTHKRPEFEKNPEQWLQWLRMIEGKFF</sequence>
<dbReference type="AlphaFoldDB" id="A0A1G2AR25"/>
<name>A0A1G2AR25_9BACT</name>
<accession>A0A1G2AR25</accession>
<organism evidence="1 2">
    <name type="scientific">Candidatus Kerfeldbacteria bacterium RIFCSPHIGHO2_02_FULL_42_14</name>
    <dbReference type="NCBI Taxonomy" id="1798540"/>
    <lineage>
        <taxon>Bacteria</taxon>
        <taxon>Candidatus Kerfeldiibacteriota</taxon>
    </lineage>
</organism>
<dbReference type="STRING" id="1798540.A3B74_00750"/>
<evidence type="ECO:0000313" key="2">
    <source>
        <dbReference type="Proteomes" id="UP000177165"/>
    </source>
</evidence>
<reference evidence="1 2" key="1">
    <citation type="journal article" date="2016" name="Nat. Commun.">
        <title>Thousands of microbial genomes shed light on interconnected biogeochemical processes in an aquifer system.</title>
        <authorList>
            <person name="Anantharaman K."/>
            <person name="Brown C.T."/>
            <person name="Hug L.A."/>
            <person name="Sharon I."/>
            <person name="Castelle C.J."/>
            <person name="Probst A.J."/>
            <person name="Thomas B.C."/>
            <person name="Singh A."/>
            <person name="Wilkins M.J."/>
            <person name="Karaoz U."/>
            <person name="Brodie E.L."/>
            <person name="Williams K.H."/>
            <person name="Hubbard S.S."/>
            <person name="Banfield J.F."/>
        </authorList>
    </citation>
    <scope>NUCLEOTIDE SEQUENCE [LARGE SCALE GENOMIC DNA]</scope>
</reference>
<gene>
    <name evidence="1" type="ORF">A3B74_00750</name>
</gene>
<dbReference type="EMBL" id="MHKB01000009">
    <property type="protein sequence ID" value="OGY79358.1"/>
    <property type="molecule type" value="Genomic_DNA"/>
</dbReference>
<dbReference type="Proteomes" id="UP000177165">
    <property type="component" value="Unassembled WGS sequence"/>
</dbReference>
<evidence type="ECO:0000313" key="1">
    <source>
        <dbReference type="EMBL" id="OGY79358.1"/>
    </source>
</evidence>
<protein>
    <submittedName>
        <fullName evidence="1">Uncharacterized protein</fullName>
    </submittedName>
</protein>
<proteinExistence type="predicted"/>
<comment type="caution">
    <text evidence="1">The sequence shown here is derived from an EMBL/GenBank/DDBJ whole genome shotgun (WGS) entry which is preliminary data.</text>
</comment>